<evidence type="ECO:0000313" key="8">
    <source>
        <dbReference type="EMBL" id="GMA39292.1"/>
    </source>
</evidence>
<dbReference type="InterPro" id="IPR024590">
    <property type="entry name" value="HrpA_C"/>
</dbReference>
<dbReference type="InterPro" id="IPR010222">
    <property type="entry name" value="RNA_helicase_HrpA"/>
</dbReference>
<dbReference type="Pfam" id="PF04408">
    <property type="entry name" value="WHD_HA2"/>
    <property type="match status" value="1"/>
</dbReference>
<evidence type="ECO:0000256" key="3">
    <source>
        <dbReference type="ARBA" id="ARBA00022806"/>
    </source>
</evidence>
<reference evidence="9" key="1">
    <citation type="journal article" date="2019" name="Int. J. Syst. Evol. Microbiol.">
        <title>The Global Catalogue of Microorganisms (GCM) 10K type strain sequencing project: providing services to taxonomists for standard genome sequencing and annotation.</title>
        <authorList>
            <consortium name="The Broad Institute Genomics Platform"/>
            <consortium name="The Broad Institute Genome Sequencing Center for Infectious Disease"/>
            <person name="Wu L."/>
            <person name="Ma J."/>
        </authorList>
    </citation>
    <scope>NUCLEOTIDE SEQUENCE [LARGE SCALE GENOMIC DNA]</scope>
    <source>
        <strain evidence="9">NBRC 113072</strain>
    </source>
</reference>
<dbReference type="InterPro" id="IPR048333">
    <property type="entry name" value="HA2_WH"/>
</dbReference>
<dbReference type="InterPro" id="IPR007502">
    <property type="entry name" value="Helicase-assoc_dom"/>
</dbReference>
<dbReference type="Pfam" id="PF11898">
    <property type="entry name" value="DUF3418"/>
    <property type="match status" value="1"/>
</dbReference>
<feature type="region of interest" description="Disordered" evidence="5">
    <location>
        <begin position="1"/>
        <end position="125"/>
    </location>
</feature>
<dbReference type="NCBIfam" id="TIGR01967">
    <property type="entry name" value="DEAH_box_HrpA"/>
    <property type="match status" value="1"/>
</dbReference>
<evidence type="ECO:0000256" key="1">
    <source>
        <dbReference type="ARBA" id="ARBA00022741"/>
    </source>
</evidence>
<feature type="domain" description="Helicase C-terminal" evidence="7">
    <location>
        <begin position="351"/>
        <end position="528"/>
    </location>
</feature>
<dbReference type="SUPFAM" id="SSF52540">
    <property type="entry name" value="P-loop containing nucleoside triphosphate hydrolases"/>
    <property type="match status" value="1"/>
</dbReference>
<dbReference type="InterPro" id="IPR011545">
    <property type="entry name" value="DEAD/DEAH_box_helicase_dom"/>
</dbReference>
<dbReference type="EMBL" id="BSUO01000001">
    <property type="protein sequence ID" value="GMA39292.1"/>
    <property type="molecule type" value="Genomic_DNA"/>
</dbReference>
<dbReference type="Proteomes" id="UP001157126">
    <property type="component" value="Unassembled WGS sequence"/>
</dbReference>
<dbReference type="InterPro" id="IPR014001">
    <property type="entry name" value="Helicase_ATP-bd"/>
</dbReference>
<comment type="caution">
    <text evidence="8">The sequence shown here is derived from an EMBL/GenBank/DDBJ whole genome shotgun (WGS) entry which is preliminary data.</text>
</comment>
<dbReference type="PROSITE" id="PS51192">
    <property type="entry name" value="HELICASE_ATP_BIND_1"/>
    <property type="match status" value="1"/>
</dbReference>
<keyword evidence="9" id="KW-1185">Reference proteome</keyword>
<evidence type="ECO:0000256" key="2">
    <source>
        <dbReference type="ARBA" id="ARBA00022801"/>
    </source>
</evidence>
<dbReference type="InterPro" id="IPR011709">
    <property type="entry name" value="DEAD-box_helicase_OB_fold"/>
</dbReference>
<dbReference type="InterPro" id="IPR027417">
    <property type="entry name" value="P-loop_NTPase"/>
</dbReference>
<evidence type="ECO:0000256" key="5">
    <source>
        <dbReference type="SAM" id="MobiDB-lite"/>
    </source>
</evidence>
<dbReference type="SMART" id="SM00487">
    <property type="entry name" value="DEXDc"/>
    <property type="match status" value="1"/>
</dbReference>
<dbReference type="SMART" id="SM00382">
    <property type="entry name" value="AAA"/>
    <property type="match status" value="1"/>
</dbReference>
<dbReference type="CDD" id="cd18791">
    <property type="entry name" value="SF2_C_RHA"/>
    <property type="match status" value="1"/>
</dbReference>
<dbReference type="Gene3D" id="3.40.50.300">
    <property type="entry name" value="P-loop containing nucleotide triphosphate hydrolases"/>
    <property type="match status" value="2"/>
</dbReference>
<organism evidence="8 9">
    <name type="scientific">Mobilicoccus caccae</name>
    <dbReference type="NCBI Taxonomy" id="1859295"/>
    <lineage>
        <taxon>Bacteria</taxon>
        <taxon>Bacillati</taxon>
        <taxon>Actinomycetota</taxon>
        <taxon>Actinomycetes</taxon>
        <taxon>Micrococcales</taxon>
        <taxon>Dermatophilaceae</taxon>
        <taxon>Mobilicoccus</taxon>
    </lineage>
</organism>
<dbReference type="PROSITE" id="PS51194">
    <property type="entry name" value="HELICASE_CTER"/>
    <property type="match status" value="1"/>
</dbReference>
<name>A0ABQ6IRD2_9MICO</name>
<sequence>MSESPTPEPPRPARPRPASATPPDAGGTGREGVAQGEGRRGRGRRGRPRRPQGEGERQGEQPPDQGEQRPDQREQRPDQRERGRGRGPRPNRRNQQGDRRQDRPPPTPEEREARRVAREKRLAARAASVPAITYPDLPVSAVKDDIAAAIRDHQVVIIAGETGSGKTTQIPKVCLELGRGIAGQIGHTQPRRIAARSVAERLAEELDVDLGKQVGYQVRFTDESTRDTLVKVMTDGILLNELQRDRDLRRYDTIIIDEAHERSLNIDFVLGYLKQLLPRRPDLKVIVTSATIDPERFAAHFTDRDGKPAPIIEVSGRTYPVEIRYRPLVRVEPAKTPGKPDVETEIDQVTGICEAVEELWTEGGAAERAREGSGEDILVFLSGEREIRDAADALEGMNLPGTEILPLFGRLSAAEQHRVFSRHSGRRVVLATNVAETSLTVPGIRYVVDAGTARISRYSQRTKVQRLPIEPISRASANQRSGRCGRVSDGIAIRLYSEADHDARPEFTDPEILRTNLASVILQMTALGLGDIARFPFVEAPDSRMVTDGLRLLHELHAIDPEEKDPRRRLTDVGRRIARLPVDPRLARMMLAAVDEGALREVMTIVAALSIQDVRERPLEKQAQADQQHARFKDEKSDFVTLLNLWKYLRKQQKELSGSAFRRMCKNEYLYYLRIREWQDLVGQLTTTMRELDLEPNSRPATSDQVHRALLTGLLSQIGLYDRDKREYLGARGARFAIQPGSALRRSSPEWVMSAELVETTRLWARTNAETDPAWIEQAGAHLLKRSYSEPHWSRKRAGAVATERVTLYGVPLVTDRQVGYGSIDPETSRALFIRHALVEEDWDTPTASSTTTANSWPGSPNSSPGHAGATSSSTRTPSSSSTTSASRRPWSPARTSTPGGRRNGAADPSCSRSPRTSSSPTTPTRSTPPTTPTSGSRVTCGCGSPTSSNPAPTPTA</sequence>
<feature type="region of interest" description="Disordered" evidence="5">
    <location>
        <begin position="844"/>
        <end position="957"/>
    </location>
</feature>
<dbReference type="Pfam" id="PF21010">
    <property type="entry name" value="HA2_C"/>
    <property type="match status" value="1"/>
</dbReference>
<dbReference type="Pfam" id="PF00271">
    <property type="entry name" value="Helicase_C"/>
    <property type="match status" value="1"/>
</dbReference>
<feature type="domain" description="Helicase ATP-binding" evidence="6">
    <location>
        <begin position="147"/>
        <end position="310"/>
    </location>
</feature>
<dbReference type="SMART" id="SM00490">
    <property type="entry name" value="HELICc"/>
    <property type="match status" value="1"/>
</dbReference>
<feature type="compositionally biased region" description="Pro residues" evidence="5">
    <location>
        <begin position="1"/>
        <end position="12"/>
    </location>
</feature>
<feature type="compositionally biased region" description="Basic and acidic residues" evidence="5">
    <location>
        <begin position="95"/>
        <end position="122"/>
    </location>
</feature>
<feature type="compositionally biased region" description="Basic and acidic residues" evidence="5">
    <location>
        <begin position="66"/>
        <end position="84"/>
    </location>
</feature>
<evidence type="ECO:0000256" key="4">
    <source>
        <dbReference type="ARBA" id="ARBA00022840"/>
    </source>
</evidence>
<keyword evidence="4" id="KW-0067">ATP-binding</keyword>
<dbReference type="SMART" id="SM00847">
    <property type="entry name" value="HA2"/>
    <property type="match status" value="1"/>
</dbReference>
<dbReference type="Pfam" id="PF00270">
    <property type="entry name" value="DEAD"/>
    <property type="match status" value="1"/>
</dbReference>
<dbReference type="InterPro" id="IPR003593">
    <property type="entry name" value="AAA+_ATPase"/>
</dbReference>
<proteinExistence type="predicted"/>
<feature type="compositionally biased region" description="Basic residues" evidence="5">
    <location>
        <begin position="41"/>
        <end position="50"/>
    </location>
</feature>
<evidence type="ECO:0008006" key="10">
    <source>
        <dbReference type="Google" id="ProtNLM"/>
    </source>
</evidence>
<dbReference type="Pfam" id="PF07717">
    <property type="entry name" value="OB_NTP_bind"/>
    <property type="match status" value="1"/>
</dbReference>
<dbReference type="Gene3D" id="1.20.120.1080">
    <property type="match status" value="1"/>
</dbReference>
<feature type="compositionally biased region" description="Low complexity" evidence="5">
    <location>
        <begin position="909"/>
        <end position="951"/>
    </location>
</feature>
<evidence type="ECO:0000259" key="6">
    <source>
        <dbReference type="PROSITE" id="PS51192"/>
    </source>
</evidence>
<keyword evidence="1" id="KW-0547">Nucleotide-binding</keyword>
<protein>
    <recommendedName>
        <fullName evidence="10">ATP-dependent helicase HrpA</fullName>
    </recommendedName>
</protein>
<keyword evidence="2" id="KW-0378">Hydrolase</keyword>
<dbReference type="PANTHER" id="PTHR18934">
    <property type="entry name" value="ATP-DEPENDENT RNA HELICASE"/>
    <property type="match status" value="1"/>
</dbReference>
<keyword evidence="3" id="KW-0347">Helicase</keyword>
<dbReference type="PANTHER" id="PTHR18934:SF99">
    <property type="entry name" value="ATP-DEPENDENT RNA HELICASE DHX37-RELATED"/>
    <property type="match status" value="1"/>
</dbReference>
<evidence type="ECO:0000259" key="7">
    <source>
        <dbReference type="PROSITE" id="PS51194"/>
    </source>
</evidence>
<evidence type="ECO:0000313" key="9">
    <source>
        <dbReference type="Proteomes" id="UP001157126"/>
    </source>
</evidence>
<feature type="compositionally biased region" description="Low complexity" evidence="5">
    <location>
        <begin position="845"/>
        <end position="893"/>
    </location>
</feature>
<accession>A0ABQ6IRD2</accession>
<dbReference type="InterPro" id="IPR001650">
    <property type="entry name" value="Helicase_C-like"/>
</dbReference>
<gene>
    <name evidence="8" type="ORF">GCM10025883_13370</name>
</gene>